<name>A0AAJ2BM58_9PSED</name>
<evidence type="ECO:0000313" key="2">
    <source>
        <dbReference type="EMBL" id="MDR6237019.1"/>
    </source>
</evidence>
<dbReference type="InterPro" id="IPR014982">
    <property type="entry name" value="GSCFA"/>
</dbReference>
<sequence>MTLKRGGVSNPYTNLPKWNFWRNAVEGVRSAGLVENIWTPKFGIGRDDLVVTAGSCFAQHISRYLKSSGFSWVDSEPAPDSMDDEEKRTQGYGVFSFRTGNIYTPTLLEQWIDFALGKRSSEESEYFFDNGLFFDLLRPALNPGGYASLQDAVVARDKTLECMRRSLASANTFIFTLGLTEAWLHKCGTIYPVCPGTIKGDFNPDLHYFHNYDYSEILACLKRVFDKVRSINPIMRFVLTVSPVPLTATADSDHILTATTYSKAVLRAVAGFLSKSESYVDYFPSYELVSSPLFEGASFANNKRSVTDEGVTFVMRHFMDALSSSKAVGGDFVLADVVSLKQSGSEKSTSDILCEELILESWENRADRPVSGMSDILLVGDSHMGQLSMAFSELEISHSGGGIMWGSQWHNRNYLRSEGEVFLPNDLVAQGLWRKSLQVFGGSLPLASEKKLKIITNLGAHTHMLLPSFIKSLSDSGRLNAGGSQVTGKDIYNYLADVRVDLFSIVKDMVDMGHQVVWVSDPPAQISNMELYEAFDRVLCQFAEDVGARSFDARSWIAAIGGWKDDLYQSAEIDKATGEYDRIHGNANYYSMLARELLGMFS</sequence>
<evidence type="ECO:0000259" key="1">
    <source>
        <dbReference type="Pfam" id="PF08885"/>
    </source>
</evidence>
<reference evidence="2" key="1">
    <citation type="submission" date="2023-08" db="EMBL/GenBank/DDBJ databases">
        <title>Functional and genomic diversity of the sorghum phyllosphere microbiome.</title>
        <authorList>
            <person name="Shade A."/>
        </authorList>
    </citation>
    <scope>NUCLEOTIDE SEQUENCE</scope>
    <source>
        <strain evidence="2">SORGH_AS_0201</strain>
    </source>
</reference>
<organism evidence="2 3">
    <name type="scientific">Pseudomonas oryzihabitans</name>
    <dbReference type="NCBI Taxonomy" id="47885"/>
    <lineage>
        <taxon>Bacteria</taxon>
        <taxon>Pseudomonadati</taxon>
        <taxon>Pseudomonadota</taxon>
        <taxon>Gammaproteobacteria</taxon>
        <taxon>Pseudomonadales</taxon>
        <taxon>Pseudomonadaceae</taxon>
        <taxon>Pseudomonas</taxon>
    </lineage>
</organism>
<dbReference type="AlphaFoldDB" id="A0AAJ2BM58"/>
<gene>
    <name evidence="2" type="ORF">QE440_004760</name>
</gene>
<dbReference type="Proteomes" id="UP001268036">
    <property type="component" value="Unassembled WGS sequence"/>
</dbReference>
<accession>A0AAJ2BM58</accession>
<feature type="domain" description="GSCFA" evidence="1">
    <location>
        <begin position="50"/>
        <end position="318"/>
    </location>
</feature>
<dbReference type="EMBL" id="JAVJAF010000001">
    <property type="protein sequence ID" value="MDR6237019.1"/>
    <property type="molecule type" value="Genomic_DNA"/>
</dbReference>
<proteinExistence type="predicted"/>
<evidence type="ECO:0000313" key="3">
    <source>
        <dbReference type="Proteomes" id="UP001268036"/>
    </source>
</evidence>
<dbReference type="Pfam" id="PF08885">
    <property type="entry name" value="GSCFA"/>
    <property type="match status" value="1"/>
</dbReference>
<comment type="caution">
    <text evidence="2">The sequence shown here is derived from an EMBL/GenBank/DDBJ whole genome shotgun (WGS) entry which is preliminary data.</text>
</comment>
<protein>
    <recommendedName>
        <fullName evidence="1">GSCFA domain-containing protein</fullName>
    </recommendedName>
</protein>